<evidence type="ECO:0000313" key="1">
    <source>
        <dbReference type="EMBL" id="EWC41674.1"/>
    </source>
</evidence>
<dbReference type="eggNOG" id="ENOG502ZAU9">
    <property type="taxonomic scope" value="Bacteria"/>
</dbReference>
<evidence type="ECO:0008006" key="3">
    <source>
        <dbReference type="Google" id="ProtNLM"/>
    </source>
</evidence>
<evidence type="ECO:0000313" key="2">
    <source>
        <dbReference type="Proteomes" id="UP000026923"/>
    </source>
</evidence>
<dbReference type="RefSeq" id="WP_003292727.1">
    <property type="nucleotide sequence ID" value="NZ_KK020676.1"/>
</dbReference>
<proteinExistence type="predicted"/>
<dbReference type="EMBL" id="AMCZ02000008">
    <property type="protein sequence ID" value="EWC41674.1"/>
    <property type="molecule type" value="Genomic_DNA"/>
</dbReference>
<accession>A0A061JU20</accession>
<protein>
    <recommendedName>
        <fullName evidence="3">DUF2357 domain-containing protein</fullName>
    </recommendedName>
</protein>
<comment type="caution">
    <text evidence="1">The sequence shown here is derived from an EMBL/GenBank/DDBJ whole genome shotgun (WGS) entry which is preliminary data.</text>
</comment>
<name>A0A061JU20_STUST</name>
<sequence>MWLDRLTGQELSELPEKVVPGRYWADTTGLTLNGHTPNFSGILVGDDGQRCQLNDQVRSFILPNQVDAASNDLLFKAIATIDADLQQAGALISPLMPAAIVDDQGHLQPFEERLLEVLREGHLHRISQRPRLDMHYEDEVTDIARARRLSRGALVHLASHSECWQRQTLSGVIPRKVMARFSKDDYGIYENRLYARLLDEADRYVRARLSTLGSLKATLEQAMEFYKSADIDHRLARAVCDIWGMTFDQSSTGKAFKVLNENLHKLEILHKTICGLRQSGLYTLVDRNARVASALHRTNILSHDPHYRHVATLWELLGKTHAGATVDAEERFKRNQNLAQAYSRYAGLVLRRALHPYLGGRDQGIWAGKTLQLRQKRLEWELLITRASGEEVLLTVVPWLTTDHEPEVEVPSNRYIAWPAIGHDLQGDAFLGQWVPLSPSDMYCEERFGLLVDQTLQRILLESYGRQLEKIPTVAISLTKGASALQVDLQTKTMQVRDMLGDGLLSDLHAALKSANAVRLGSELLERNQELAYLQCCPVCKKQGRLIFQSPAGFRAECDSCGTVRYLRGPKGQRQYEQLLGGKYDFRTQGRRGWALSITG</sequence>
<dbReference type="Proteomes" id="UP000026923">
    <property type="component" value="Unassembled WGS sequence"/>
</dbReference>
<gene>
    <name evidence="1" type="ORF">B597_008425</name>
</gene>
<reference evidence="1 2" key="1">
    <citation type="journal article" date="2013" name="Genome Announc.">
        <title>Draft Genome of the Nitrogen-Fixing Bacterium Pseudomonas stutzeri Strain KOS6 Isolated from Industrial Hydrocarbon Sludge.</title>
        <authorList>
            <person name="Grigoryeva T.V."/>
            <person name="Laikov A.V."/>
            <person name="Naumova R.P."/>
            <person name="Manolov A.I."/>
            <person name="Larin A.K."/>
            <person name="Karpova I.Y."/>
            <person name="Semashko T.A."/>
            <person name="Alexeev D.G."/>
            <person name="Kostryukova E.S."/>
            <person name="Muller R."/>
            <person name="Govorun V.M."/>
        </authorList>
    </citation>
    <scope>NUCLEOTIDE SEQUENCE [LARGE SCALE GENOMIC DNA]</scope>
    <source>
        <strain evidence="1 2">KOS6</strain>
    </source>
</reference>
<organism evidence="1 2">
    <name type="scientific">Stutzerimonas stutzeri KOS6</name>
    <dbReference type="NCBI Taxonomy" id="1218352"/>
    <lineage>
        <taxon>Bacteria</taxon>
        <taxon>Pseudomonadati</taxon>
        <taxon>Pseudomonadota</taxon>
        <taxon>Gammaproteobacteria</taxon>
        <taxon>Pseudomonadales</taxon>
        <taxon>Pseudomonadaceae</taxon>
        <taxon>Stutzerimonas</taxon>
    </lineage>
</organism>
<dbReference type="HOGENOM" id="CLU_451810_0_0_6"/>
<dbReference type="AlphaFoldDB" id="A0A061JU20"/>